<name>A0A816HBS2_ADIRI</name>
<dbReference type="GO" id="GO:0003723">
    <property type="term" value="F:RNA binding"/>
    <property type="evidence" value="ECO:0007669"/>
    <property type="project" value="TreeGrafter"/>
</dbReference>
<protein>
    <recommendedName>
        <fullName evidence="2">Helicase ATP-binding domain-containing protein</fullName>
    </recommendedName>
</protein>
<organism evidence="3 4">
    <name type="scientific">Adineta ricciae</name>
    <name type="common">Rotifer</name>
    <dbReference type="NCBI Taxonomy" id="249248"/>
    <lineage>
        <taxon>Eukaryota</taxon>
        <taxon>Metazoa</taxon>
        <taxon>Spiralia</taxon>
        <taxon>Gnathifera</taxon>
        <taxon>Rotifera</taxon>
        <taxon>Eurotatoria</taxon>
        <taxon>Bdelloidea</taxon>
        <taxon>Adinetida</taxon>
        <taxon>Adinetidae</taxon>
        <taxon>Adineta</taxon>
    </lineage>
</organism>
<dbReference type="GO" id="GO:0005524">
    <property type="term" value="F:ATP binding"/>
    <property type="evidence" value="ECO:0007669"/>
    <property type="project" value="InterPro"/>
</dbReference>
<dbReference type="Proteomes" id="UP000663828">
    <property type="component" value="Unassembled WGS sequence"/>
</dbReference>
<dbReference type="PANTHER" id="PTHR18934">
    <property type="entry name" value="ATP-DEPENDENT RNA HELICASE"/>
    <property type="match status" value="1"/>
</dbReference>
<feature type="domain" description="Helicase ATP-binding" evidence="2">
    <location>
        <begin position="213"/>
        <end position="332"/>
    </location>
</feature>
<evidence type="ECO:0000259" key="2">
    <source>
        <dbReference type="PROSITE" id="PS51192"/>
    </source>
</evidence>
<evidence type="ECO:0000313" key="3">
    <source>
        <dbReference type="EMBL" id="CAF1685606.1"/>
    </source>
</evidence>
<dbReference type="Pfam" id="PF00270">
    <property type="entry name" value="DEAD"/>
    <property type="match status" value="1"/>
</dbReference>
<dbReference type="InterPro" id="IPR014001">
    <property type="entry name" value="Helicase_ATP-bd"/>
</dbReference>
<feature type="non-terminal residue" evidence="3">
    <location>
        <position position="332"/>
    </location>
</feature>
<dbReference type="PROSITE" id="PS51192">
    <property type="entry name" value="HELICASE_ATP_BIND_1"/>
    <property type="match status" value="1"/>
</dbReference>
<feature type="compositionally biased region" description="Basic and acidic residues" evidence="1">
    <location>
        <begin position="146"/>
        <end position="155"/>
    </location>
</feature>
<accession>A0A816HBS2</accession>
<dbReference type="GO" id="GO:0004386">
    <property type="term" value="F:helicase activity"/>
    <property type="evidence" value="ECO:0007669"/>
    <property type="project" value="TreeGrafter"/>
</dbReference>
<comment type="caution">
    <text evidence="3">The sequence shown here is derived from an EMBL/GenBank/DDBJ whole genome shotgun (WGS) entry which is preliminary data.</text>
</comment>
<feature type="compositionally biased region" description="Low complexity" evidence="1">
    <location>
        <begin position="117"/>
        <end position="136"/>
    </location>
</feature>
<dbReference type="Gene3D" id="3.40.50.300">
    <property type="entry name" value="P-loop containing nucleotide triphosphate hydrolases"/>
    <property type="match status" value="1"/>
</dbReference>
<dbReference type="SUPFAM" id="SSF52540">
    <property type="entry name" value="P-loop containing nucleoside triphosphate hydrolases"/>
    <property type="match status" value="1"/>
</dbReference>
<sequence length="332" mass="37750">PGNSLYSATESLTAQDIQDYFRIGPARPNSTLTTPSSTNERKTVQYLRPTSFEHHQKEMQQANKNKMDIIPYATFHEKKQLLPTDQTAYARDFQQRYDNEFLQRWNKGVTGDIDGETTISSSSQQIGSTTASSSTTNRFSQLNLIRESDRERMSDIEGQTDPDGVPSEADKEEIRQIFGVSHALETLDDYKEIKQWINQDTTLPVYSQKEKILSAIETNSITIIQGNTGSGKSTQVPQYILDDFVKRSKPVNIVVTQPRRIAARSLCEHISYSRQWPVGQTVGYQTSLNRQRCELTRILYCTTGVLLQRLILTKTLQDFTHIILDEVGLMKA</sequence>
<feature type="region of interest" description="Disordered" evidence="1">
    <location>
        <begin position="116"/>
        <end position="168"/>
    </location>
</feature>
<proteinExistence type="predicted"/>
<evidence type="ECO:0000256" key="1">
    <source>
        <dbReference type="SAM" id="MobiDB-lite"/>
    </source>
</evidence>
<keyword evidence="4" id="KW-1185">Reference proteome</keyword>
<gene>
    <name evidence="3" type="ORF">XAT740_LOCUS61827</name>
</gene>
<feature type="non-terminal residue" evidence="3">
    <location>
        <position position="1"/>
    </location>
</feature>
<dbReference type="PANTHER" id="PTHR18934:SF113">
    <property type="entry name" value="ATP-DEPENDENT RNA HELICASE TDRD9"/>
    <property type="match status" value="1"/>
</dbReference>
<dbReference type="EMBL" id="CAJNOR010016653">
    <property type="protein sequence ID" value="CAF1685606.1"/>
    <property type="molecule type" value="Genomic_DNA"/>
</dbReference>
<dbReference type="InterPro" id="IPR027417">
    <property type="entry name" value="P-loop_NTPase"/>
</dbReference>
<dbReference type="InterPro" id="IPR011545">
    <property type="entry name" value="DEAD/DEAH_box_helicase_dom"/>
</dbReference>
<reference evidence="3" key="1">
    <citation type="submission" date="2021-02" db="EMBL/GenBank/DDBJ databases">
        <authorList>
            <person name="Nowell W R."/>
        </authorList>
    </citation>
    <scope>NUCLEOTIDE SEQUENCE</scope>
</reference>
<dbReference type="AlphaFoldDB" id="A0A816HBS2"/>
<evidence type="ECO:0000313" key="4">
    <source>
        <dbReference type="Proteomes" id="UP000663828"/>
    </source>
</evidence>